<dbReference type="NCBIfam" id="TIGR00778">
    <property type="entry name" value="ahpD_dom"/>
    <property type="match status" value="1"/>
</dbReference>
<dbReference type="InterPro" id="IPR004675">
    <property type="entry name" value="AhpD_core"/>
</dbReference>
<dbReference type="KEGG" id="ifn:GM661_12100"/>
<evidence type="ECO:0000313" key="3">
    <source>
        <dbReference type="Proteomes" id="UP000665020"/>
    </source>
</evidence>
<dbReference type="AlphaFoldDB" id="A0A8A7KB27"/>
<dbReference type="Proteomes" id="UP000665020">
    <property type="component" value="Chromosome"/>
</dbReference>
<dbReference type="Pfam" id="PF02627">
    <property type="entry name" value="CMD"/>
    <property type="match status" value="1"/>
</dbReference>
<feature type="domain" description="Carboxymuconolactone decarboxylase-like" evidence="1">
    <location>
        <begin position="28"/>
        <end position="106"/>
    </location>
</feature>
<dbReference type="RefSeq" id="WP_125990850.1">
    <property type="nucleotide sequence ID" value="NZ_CP046640.1"/>
</dbReference>
<proteinExistence type="predicted"/>
<name>A0A8A7KB27_9FIRM</name>
<dbReference type="EMBL" id="CP046640">
    <property type="protein sequence ID" value="QTL98651.1"/>
    <property type="molecule type" value="Genomic_DNA"/>
</dbReference>
<sequence>MAGNPREMLEAFHNGVGAVKETSGEQVNAFMNMLGACDKPGELDAKQKELISIGIALVIRCEYCIVYHVYEALKAGATKEEIMEAAMVALTFGAGPTLTYTATLLKDSIEEFAPDFA</sequence>
<accession>A0A8A7KB27</accession>
<evidence type="ECO:0000313" key="2">
    <source>
        <dbReference type="EMBL" id="QTL98651.1"/>
    </source>
</evidence>
<dbReference type="InterPro" id="IPR029032">
    <property type="entry name" value="AhpD-like"/>
</dbReference>
<evidence type="ECO:0000259" key="1">
    <source>
        <dbReference type="Pfam" id="PF02627"/>
    </source>
</evidence>
<dbReference type="PANTHER" id="PTHR33930:SF2">
    <property type="entry name" value="BLR3452 PROTEIN"/>
    <property type="match status" value="1"/>
</dbReference>
<keyword evidence="3" id="KW-1185">Reference proteome</keyword>
<dbReference type="SUPFAM" id="SSF69118">
    <property type="entry name" value="AhpD-like"/>
    <property type="match status" value="1"/>
</dbReference>
<gene>
    <name evidence="2" type="ORF">GM661_12100</name>
</gene>
<dbReference type="GO" id="GO:0051920">
    <property type="term" value="F:peroxiredoxin activity"/>
    <property type="evidence" value="ECO:0007669"/>
    <property type="project" value="InterPro"/>
</dbReference>
<dbReference type="PANTHER" id="PTHR33930">
    <property type="entry name" value="ALKYL HYDROPEROXIDE REDUCTASE AHPD"/>
    <property type="match status" value="1"/>
</dbReference>
<dbReference type="InterPro" id="IPR003779">
    <property type="entry name" value="CMD-like"/>
</dbReference>
<dbReference type="Gene3D" id="1.20.1290.10">
    <property type="entry name" value="AhpD-like"/>
    <property type="match status" value="1"/>
</dbReference>
<organism evidence="2 3">
    <name type="scientific">Iocasia fonsfrigidae</name>
    <dbReference type="NCBI Taxonomy" id="2682810"/>
    <lineage>
        <taxon>Bacteria</taxon>
        <taxon>Bacillati</taxon>
        <taxon>Bacillota</taxon>
        <taxon>Clostridia</taxon>
        <taxon>Halanaerobiales</taxon>
        <taxon>Halanaerobiaceae</taxon>
        <taxon>Iocasia</taxon>
    </lineage>
</organism>
<reference evidence="2" key="1">
    <citation type="submission" date="2019-12" db="EMBL/GenBank/DDBJ databases">
        <authorList>
            <person name="zhang j."/>
            <person name="sun C.M."/>
        </authorList>
    </citation>
    <scope>NUCLEOTIDE SEQUENCE</scope>
    <source>
        <strain evidence="2">NS-1</strain>
    </source>
</reference>
<protein>
    <submittedName>
        <fullName evidence="2">Carboxymuconolactone decarboxylase family protein</fullName>
    </submittedName>
</protein>